<keyword evidence="2" id="KW-1185">Reference proteome</keyword>
<dbReference type="Proteomes" id="UP000683507">
    <property type="component" value="Chromosome"/>
</dbReference>
<dbReference type="EMBL" id="OU015584">
    <property type="protein sequence ID" value="CAG5076665.1"/>
    <property type="molecule type" value="Genomic_DNA"/>
</dbReference>
<evidence type="ECO:0000313" key="1">
    <source>
        <dbReference type="EMBL" id="CAG5076665.1"/>
    </source>
</evidence>
<reference evidence="1" key="1">
    <citation type="submission" date="2021-04" db="EMBL/GenBank/DDBJ databases">
        <authorList>
            <person name="Rodrigo-Torres L."/>
            <person name="Arahal R. D."/>
            <person name="Lucena T."/>
        </authorList>
    </citation>
    <scope>NUCLEOTIDE SEQUENCE</scope>
    <source>
        <strain evidence="1">AS29M-1</strain>
    </source>
</reference>
<evidence type="ECO:0000313" key="2">
    <source>
        <dbReference type="Proteomes" id="UP000683507"/>
    </source>
</evidence>
<dbReference type="AlphaFoldDB" id="A0A916JKX5"/>
<dbReference type="KEGG" id="ptan:CRYO30217_00167"/>
<proteinExistence type="predicted"/>
<organism evidence="1 2">
    <name type="scientific">Parvicella tangerina</name>
    <dbReference type="NCBI Taxonomy" id="2829795"/>
    <lineage>
        <taxon>Bacteria</taxon>
        <taxon>Pseudomonadati</taxon>
        <taxon>Bacteroidota</taxon>
        <taxon>Flavobacteriia</taxon>
        <taxon>Flavobacteriales</taxon>
        <taxon>Parvicellaceae</taxon>
        <taxon>Parvicella</taxon>
    </lineage>
</organism>
<sequence>MLMSICCYSQNDGYKDIFRPHIGLQFRGSMNSNDTISKRDFSLFVMQFGVDYNLTDKRDLISLSPNIYGKLGFFFFLTTGAKAGLTIGINDRLKTDFPVGLQFSLNYDFNLNKFNKNVQTYHGWCPETSLTIRVSEKSLLRFSYGLTIISNNNDNHVHNITIGVTGLGDF</sequence>
<accession>A0A916JKX5</accession>
<name>A0A916JKX5_9FLAO</name>
<gene>
    <name evidence="1" type="ORF">CRYO30217_00167</name>
</gene>
<protein>
    <submittedName>
        <fullName evidence="1">Uncharacterized protein</fullName>
    </submittedName>
</protein>